<evidence type="ECO:0000256" key="2">
    <source>
        <dbReference type="ARBA" id="ARBA00011006"/>
    </source>
</evidence>
<evidence type="ECO:0000256" key="5">
    <source>
        <dbReference type="ARBA" id="ARBA00022989"/>
    </source>
</evidence>
<accession>A0A8J3I4B4</accession>
<evidence type="ECO:0008006" key="10">
    <source>
        <dbReference type="Google" id="ProtNLM"/>
    </source>
</evidence>
<comment type="caution">
    <text evidence="8">The sequence shown here is derived from an EMBL/GenBank/DDBJ whole genome shotgun (WGS) entry which is preliminary data.</text>
</comment>
<evidence type="ECO:0000256" key="4">
    <source>
        <dbReference type="ARBA" id="ARBA00022692"/>
    </source>
</evidence>
<comment type="subcellular location">
    <subcellularLocation>
        <location evidence="1">Cell membrane</location>
        <topology evidence="1">Multi-pass membrane protein</topology>
    </subcellularLocation>
</comment>
<gene>
    <name evidence="8" type="ORF">KSX_48660</name>
</gene>
<organism evidence="8 9">
    <name type="scientific">Ktedonospora formicarum</name>
    <dbReference type="NCBI Taxonomy" id="2778364"/>
    <lineage>
        <taxon>Bacteria</taxon>
        <taxon>Bacillati</taxon>
        <taxon>Chloroflexota</taxon>
        <taxon>Ktedonobacteria</taxon>
        <taxon>Ktedonobacterales</taxon>
        <taxon>Ktedonobacteraceae</taxon>
        <taxon>Ktedonospora</taxon>
    </lineage>
</organism>
<keyword evidence="4 7" id="KW-0812">Transmembrane</keyword>
<evidence type="ECO:0000256" key="1">
    <source>
        <dbReference type="ARBA" id="ARBA00004651"/>
    </source>
</evidence>
<keyword evidence="5 7" id="KW-1133">Transmembrane helix</keyword>
<comment type="similarity">
    <text evidence="2">Belongs to the UPF0410 family.</text>
</comment>
<dbReference type="AlphaFoldDB" id="A0A8J3I4B4"/>
<feature type="transmembrane region" description="Helical" evidence="7">
    <location>
        <begin position="71"/>
        <end position="92"/>
    </location>
</feature>
<dbReference type="InterPro" id="IPR007341">
    <property type="entry name" value="Transgly_assoc"/>
</dbReference>
<evidence type="ECO:0000256" key="6">
    <source>
        <dbReference type="ARBA" id="ARBA00023136"/>
    </source>
</evidence>
<name>A0A8J3I4B4_9CHLR</name>
<feature type="transmembrane region" description="Helical" evidence="7">
    <location>
        <begin position="43"/>
        <end position="65"/>
    </location>
</feature>
<protein>
    <recommendedName>
        <fullName evidence="10">GlsB/YeaQ/YmgE family stress response membrane protein</fullName>
    </recommendedName>
</protein>
<dbReference type="EMBL" id="BNJF01000002">
    <property type="protein sequence ID" value="GHO46703.1"/>
    <property type="molecule type" value="Genomic_DNA"/>
</dbReference>
<dbReference type="Proteomes" id="UP000612362">
    <property type="component" value="Unassembled WGS sequence"/>
</dbReference>
<sequence>MMFTTASLILADVGLSTIVWWLLVGLIAGFLASVVMRGGGYGVIGDIVVGLVGALIGGFLAGLLGLGSNSLIGSIIIAFIGACILIAILRAVSRGTVRR</sequence>
<evidence type="ECO:0000256" key="7">
    <source>
        <dbReference type="SAM" id="Phobius"/>
    </source>
</evidence>
<keyword evidence="6 7" id="KW-0472">Membrane</keyword>
<dbReference type="PANTHER" id="PTHR33884:SF3">
    <property type="entry name" value="UPF0410 PROTEIN YMGE"/>
    <property type="match status" value="1"/>
</dbReference>
<evidence type="ECO:0000313" key="8">
    <source>
        <dbReference type="EMBL" id="GHO46703.1"/>
    </source>
</evidence>
<evidence type="ECO:0000256" key="3">
    <source>
        <dbReference type="ARBA" id="ARBA00022475"/>
    </source>
</evidence>
<keyword evidence="3" id="KW-1003">Cell membrane</keyword>
<evidence type="ECO:0000313" key="9">
    <source>
        <dbReference type="Proteomes" id="UP000612362"/>
    </source>
</evidence>
<dbReference type="Pfam" id="PF04226">
    <property type="entry name" value="Transgly_assoc"/>
    <property type="match status" value="1"/>
</dbReference>
<reference evidence="8" key="1">
    <citation type="submission" date="2020-10" db="EMBL/GenBank/DDBJ databases">
        <title>Taxonomic study of unclassified bacteria belonging to the class Ktedonobacteria.</title>
        <authorList>
            <person name="Yabe S."/>
            <person name="Wang C.M."/>
            <person name="Zheng Y."/>
            <person name="Sakai Y."/>
            <person name="Cavaletti L."/>
            <person name="Monciardini P."/>
            <person name="Donadio S."/>
        </authorList>
    </citation>
    <scope>NUCLEOTIDE SEQUENCE</scope>
    <source>
        <strain evidence="8">SOSP1-1</strain>
    </source>
</reference>
<keyword evidence="9" id="KW-1185">Reference proteome</keyword>
<feature type="transmembrane region" description="Helical" evidence="7">
    <location>
        <begin position="18"/>
        <end position="36"/>
    </location>
</feature>
<dbReference type="GO" id="GO:0005886">
    <property type="term" value="C:plasma membrane"/>
    <property type="evidence" value="ECO:0007669"/>
    <property type="project" value="UniProtKB-SubCell"/>
</dbReference>
<proteinExistence type="inferred from homology"/>
<dbReference type="PANTHER" id="PTHR33884">
    <property type="entry name" value="UPF0410 PROTEIN YMGE"/>
    <property type="match status" value="1"/>
</dbReference>